<dbReference type="GO" id="GO:0005096">
    <property type="term" value="F:GTPase activator activity"/>
    <property type="evidence" value="ECO:0007669"/>
    <property type="project" value="UniProtKB-KW"/>
</dbReference>
<dbReference type="GO" id="GO:0051056">
    <property type="term" value="P:regulation of small GTPase mediated signal transduction"/>
    <property type="evidence" value="ECO:0007669"/>
    <property type="project" value="InterPro"/>
</dbReference>
<keyword evidence="5" id="KW-1185">Reference proteome</keyword>
<dbReference type="EMBL" id="JAVFKY010000001">
    <property type="protein sequence ID" value="KAK5584700.1"/>
    <property type="molecule type" value="Genomic_DNA"/>
</dbReference>
<name>A0AAN7UEA2_9MYCE</name>
<feature type="domain" description="Rap-GAP" evidence="3">
    <location>
        <begin position="143"/>
        <end position="405"/>
    </location>
</feature>
<dbReference type="SUPFAM" id="SSF111347">
    <property type="entry name" value="Rap/Ran-GAP"/>
    <property type="match status" value="1"/>
</dbReference>
<evidence type="ECO:0000313" key="5">
    <source>
        <dbReference type="Proteomes" id="UP001344447"/>
    </source>
</evidence>
<dbReference type="PANTHER" id="PTHR15711">
    <property type="entry name" value="RAP GTPASE-ACTIVATING PROTEIN"/>
    <property type="match status" value="1"/>
</dbReference>
<organism evidence="4 5">
    <name type="scientific">Dictyostelium firmibasis</name>
    <dbReference type="NCBI Taxonomy" id="79012"/>
    <lineage>
        <taxon>Eukaryota</taxon>
        <taxon>Amoebozoa</taxon>
        <taxon>Evosea</taxon>
        <taxon>Eumycetozoa</taxon>
        <taxon>Dictyostelia</taxon>
        <taxon>Dictyosteliales</taxon>
        <taxon>Dictyosteliaceae</taxon>
        <taxon>Dictyostelium</taxon>
    </lineage>
</organism>
<evidence type="ECO:0000259" key="3">
    <source>
        <dbReference type="PROSITE" id="PS50085"/>
    </source>
</evidence>
<feature type="compositionally biased region" description="Low complexity" evidence="2">
    <location>
        <begin position="312"/>
        <end position="336"/>
    </location>
</feature>
<dbReference type="GO" id="GO:0005737">
    <property type="term" value="C:cytoplasm"/>
    <property type="evidence" value="ECO:0007669"/>
    <property type="project" value="TreeGrafter"/>
</dbReference>
<evidence type="ECO:0000256" key="1">
    <source>
        <dbReference type="ARBA" id="ARBA00022468"/>
    </source>
</evidence>
<protein>
    <recommendedName>
        <fullName evidence="3">Rap-GAP domain-containing protein</fullName>
    </recommendedName>
</protein>
<evidence type="ECO:0000256" key="2">
    <source>
        <dbReference type="SAM" id="MobiDB-lite"/>
    </source>
</evidence>
<dbReference type="Gene3D" id="3.40.50.11210">
    <property type="entry name" value="Rap/Ran-GAP"/>
    <property type="match status" value="1"/>
</dbReference>
<reference evidence="4 5" key="1">
    <citation type="submission" date="2023-11" db="EMBL/GenBank/DDBJ databases">
        <title>Dfirmibasis_genome.</title>
        <authorList>
            <person name="Edelbroek B."/>
            <person name="Kjellin J."/>
            <person name="Jerlstrom-Hultqvist J."/>
            <person name="Soderbom F."/>
        </authorList>
    </citation>
    <scope>NUCLEOTIDE SEQUENCE [LARGE SCALE GENOMIC DNA]</scope>
    <source>
        <strain evidence="4 5">TNS-C-14</strain>
    </source>
</reference>
<accession>A0AAN7UEA2</accession>
<dbReference type="Pfam" id="PF02145">
    <property type="entry name" value="Rap_GAP"/>
    <property type="match status" value="1"/>
</dbReference>
<dbReference type="PROSITE" id="PS50085">
    <property type="entry name" value="RAPGAP"/>
    <property type="match status" value="1"/>
</dbReference>
<proteinExistence type="predicted"/>
<comment type="caution">
    <text evidence="4">The sequence shown here is derived from an EMBL/GenBank/DDBJ whole genome shotgun (WGS) entry which is preliminary data.</text>
</comment>
<dbReference type="InterPro" id="IPR000331">
    <property type="entry name" value="Rap/Ran_GAP_dom"/>
</dbReference>
<dbReference type="Proteomes" id="UP001344447">
    <property type="component" value="Unassembled WGS sequence"/>
</dbReference>
<feature type="region of interest" description="Disordered" evidence="2">
    <location>
        <begin position="302"/>
        <end position="339"/>
    </location>
</feature>
<dbReference type="AlphaFoldDB" id="A0AAN7UEA2"/>
<sequence>MFSHCEGYRIEGGVTDGETNWNNNFNQTNNSNNNDSKVMPSIYKQQFYGKPHKTFMSLSSPNGPILVCIKKVGSSSDEFYLLVCTEKGFEEVRANKDSLQKSKTTRSFLKMRPSSLNVITSVRPELTKVPLNKVSDKSIQEELAKICEPEFNKVVKAAVLYCKESQRDDNDMLKNITTNASHEYIDFLNFLGEKVELKDFSKFNGGLDIKNNAHGTHSIYSQFNDVEVMYHVATMLPFFPSDPKQSERRKLISLDRVVIIFNDGSKPMSPNCIKSKSTQIIILIQPIKNFINNSKTTIGISNDDGRVVGEQSSTSTTTTTTTTSPTINSNSPTPSNKTKYRVSISNRDEVPNYGPPLPDPPIFEKDDSFRNFLYQKMVGGAASLRNTPMFTSKNSDKASALINVISKYSTKGMEQI</sequence>
<dbReference type="PANTHER" id="PTHR15711:SF21">
    <property type="entry name" value="RAPA GUANOSINE TRIPHOSPHATASE-ACTIVATING PROTEIN B"/>
    <property type="match status" value="1"/>
</dbReference>
<keyword evidence="1" id="KW-0343">GTPase activation</keyword>
<dbReference type="InterPro" id="IPR050989">
    <property type="entry name" value="Rap1_Ran_GAP"/>
</dbReference>
<dbReference type="InterPro" id="IPR035974">
    <property type="entry name" value="Rap/Ran-GAP_sf"/>
</dbReference>
<evidence type="ECO:0000313" key="4">
    <source>
        <dbReference type="EMBL" id="KAK5584700.1"/>
    </source>
</evidence>
<gene>
    <name evidence="4" type="ORF">RB653_006316</name>
</gene>